<dbReference type="InterPro" id="IPR013320">
    <property type="entry name" value="ConA-like_dom_sf"/>
</dbReference>
<reference evidence="7" key="1">
    <citation type="journal article" date="2019" name="Int. J. Syst. Evol. Microbiol.">
        <title>The Global Catalogue of Microorganisms (GCM) 10K type strain sequencing project: providing services to taxonomists for standard genome sequencing and annotation.</title>
        <authorList>
            <consortium name="The Broad Institute Genomics Platform"/>
            <consortium name="The Broad Institute Genome Sequencing Center for Infectious Disease"/>
            <person name="Wu L."/>
            <person name="Ma J."/>
        </authorList>
    </citation>
    <scope>NUCLEOTIDE SEQUENCE [LARGE SCALE GENOMIC DNA]</scope>
    <source>
        <strain evidence="7">JCM 18285</strain>
    </source>
</reference>
<dbReference type="Pfam" id="PF02018">
    <property type="entry name" value="CBM_4_9"/>
    <property type="match status" value="1"/>
</dbReference>
<keyword evidence="3" id="KW-0378">Hydrolase</keyword>
<dbReference type="EMBL" id="BAABJJ010000004">
    <property type="protein sequence ID" value="GAA4934269.1"/>
    <property type="molecule type" value="Genomic_DNA"/>
</dbReference>
<dbReference type="Proteomes" id="UP001501302">
    <property type="component" value="Unassembled WGS sequence"/>
</dbReference>
<sequence>MKKPLLLLLFIAFSTLVNAQPPEPPTGFRWVLYEQYSDEFNGVLLDVTKWKNSFTNWQGRVPAKFEPTAVSVQRGNMQIKSGKYGTPQGAYTMYGGAVTSIKETAYYGYYECRFKSSKIAMSTTFWLSNSKQDYTPTGCTTDKYSQELDIVEAAGDTRNTFPSFRQKMKSNTHHRYIPCGASSETFYSKGTDSALLGSEVWEDYHTYGVQWHDAKSATFYSDGRLGENILFNTTIDANPFDRPMFMAMVTETYNWLTPYPTDAELNNNAINTAYYDWVRSYRLVPIFDPEPVNAADGLENADFEYGDLTNWTGWGGTIRTVSTTDPYQGSYAAHIKGAGAHERIVTLKPNTTYLLKSYIKVLGGKMILGVKENNMAETILGVINNISNATYQQTTVEFTTGAETSVKFYFYAQTTSDEAYGDNFEIVEKNPPAKAPVFTEDINFNSEPTLSNATQTLTVSYNYKANLNRDIKFHVFDSGNNEVYTTTINGLEGYGNHNVSLSLGSTLSSGDYTVVADIRPEGGSDAQIIDTITSSQLTLSSTDFKKNVFSIELYPNPASDLVQIKTEGLKGKTEVEIFNILGRLVMKTEFENNQLDLDLNSLSSSSMYFLILRNNEKTATNKLVIK</sequence>
<dbReference type="PROSITE" id="PS51762">
    <property type="entry name" value="GH16_2"/>
    <property type="match status" value="1"/>
</dbReference>
<evidence type="ECO:0000256" key="3">
    <source>
        <dbReference type="ARBA" id="ARBA00022801"/>
    </source>
</evidence>
<dbReference type="SUPFAM" id="SSF49899">
    <property type="entry name" value="Concanavalin A-like lectins/glucanases"/>
    <property type="match status" value="1"/>
</dbReference>
<dbReference type="RefSeq" id="WP_345189802.1">
    <property type="nucleotide sequence ID" value="NZ_BAABJJ010000004.1"/>
</dbReference>
<evidence type="ECO:0000256" key="2">
    <source>
        <dbReference type="ARBA" id="ARBA00022729"/>
    </source>
</evidence>
<dbReference type="NCBIfam" id="TIGR04183">
    <property type="entry name" value="Por_Secre_tail"/>
    <property type="match status" value="1"/>
</dbReference>
<dbReference type="Gene3D" id="2.60.120.260">
    <property type="entry name" value="Galactose-binding domain-like"/>
    <property type="match status" value="1"/>
</dbReference>
<dbReference type="Pfam" id="PF18962">
    <property type="entry name" value="Por_Secre_tail"/>
    <property type="match status" value="1"/>
</dbReference>
<evidence type="ECO:0000313" key="7">
    <source>
        <dbReference type="Proteomes" id="UP001501302"/>
    </source>
</evidence>
<protein>
    <recommendedName>
        <fullName evidence="5">GH16 domain-containing protein</fullName>
    </recommendedName>
</protein>
<organism evidence="6 7">
    <name type="scientific">Algibacter agarivorans</name>
    <dbReference type="NCBI Taxonomy" id="1109741"/>
    <lineage>
        <taxon>Bacteria</taxon>
        <taxon>Pseudomonadati</taxon>
        <taxon>Bacteroidota</taxon>
        <taxon>Flavobacteriia</taxon>
        <taxon>Flavobacteriales</taxon>
        <taxon>Flavobacteriaceae</taxon>
        <taxon>Algibacter</taxon>
    </lineage>
</organism>
<evidence type="ECO:0000313" key="6">
    <source>
        <dbReference type="EMBL" id="GAA4934269.1"/>
    </source>
</evidence>
<keyword evidence="7" id="KW-1185">Reference proteome</keyword>
<name>A0ABP9GAF8_9FLAO</name>
<comment type="caution">
    <text evidence="6">The sequence shown here is derived from an EMBL/GenBank/DDBJ whole genome shotgun (WGS) entry which is preliminary data.</text>
</comment>
<evidence type="ECO:0000256" key="4">
    <source>
        <dbReference type="SAM" id="SignalP"/>
    </source>
</evidence>
<comment type="similarity">
    <text evidence="1">Belongs to the glycosyl hydrolase 16 family.</text>
</comment>
<accession>A0ABP9GAF8</accession>
<evidence type="ECO:0000256" key="1">
    <source>
        <dbReference type="ARBA" id="ARBA00006865"/>
    </source>
</evidence>
<feature type="chain" id="PRO_5046611806" description="GH16 domain-containing protein" evidence="4">
    <location>
        <begin position="20"/>
        <end position="626"/>
    </location>
</feature>
<dbReference type="Gene3D" id="2.60.120.200">
    <property type="match status" value="1"/>
</dbReference>
<dbReference type="InterPro" id="IPR000757">
    <property type="entry name" value="Beta-glucanase-like"/>
</dbReference>
<feature type="domain" description="GH16" evidence="5">
    <location>
        <begin position="14"/>
        <end position="286"/>
    </location>
</feature>
<proteinExistence type="inferred from homology"/>
<dbReference type="InterPro" id="IPR008979">
    <property type="entry name" value="Galactose-bd-like_sf"/>
</dbReference>
<keyword evidence="2 4" id="KW-0732">Signal</keyword>
<dbReference type="InterPro" id="IPR026444">
    <property type="entry name" value="Secre_tail"/>
</dbReference>
<gene>
    <name evidence="6" type="ORF">GCM10023314_03380</name>
</gene>
<feature type="signal peptide" evidence="4">
    <location>
        <begin position="1"/>
        <end position="19"/>
    </location>
</feature>
<dbReference type="InterPro" id="IPR003305">
    <property type="entry name" value="CenC_carb-bd"/>
</dbReference>
<evidence type="ECO:0000259" key="5">
    <source>
        <dbReference type="PROSITE" id="PS51762"/>
    </source>
</evidence>
<dbReference type="SUPFAM" id="SSF49785">
    <property type="entry name" value="Galactose-binding domain-like"/>
    <property type="match status" value="1"/>
</dbReference>
<dbReference type="Pfam" id="PF00722">
    <property type="entry name" value="Glyco_hydro_16"/>
    <property type="match status" value="1"/>
</dbReference>